<sequence length="116" mass="12771">MLRTPIRKAWPLVETRAFAAWLACVGWANTPGLGPLSRCGKLRRQCPKLGRSLLMALPGSSKTTPGWARRVVDTRCPRQPAPSGTIKEADYWQPVARMTGCVLEEEKASDPGLWAI</sequence>
<proteinExistence type="predicted"/>
<dbReference type="InParanoid" id="A0A177C845"/>
<reference evidence="1 2" key="1">
    <citation type="submission" date="2016-05" db="EMBL/GenBank/DDBJ databases">
        <title>Comparative analysis of secretome profiles of manganese(II)-oxidizing ascomycete fungi.</title>
        <authorList>
            <consortium name="DOE Joint Genome Institute"/>
            <person name="Zeiner C.A."/>
            <person name="Purvine S.O."/>
            <person name="Zink E.M."/>
            <person name="Wu S."/>
            <person name="Pasa-Tolic L."/>
            <person name="Chaput D.L."/>
            <person name="Haridas S."/>
            <person name="Grigoriev I.V."/>
            <person name="Santelli C.M."/>
            <person name="Hansel C.M."/>
        </authorList>
    </citation>
    <scope>NUCLEOTIDE SEQUENCE [LARGE SCALE GENOMIC DNA]</scope>
    <source>
        <strain evidence="1 2">AP3s5-JAC2a</strain>
    </source>
</reference>
<gene>
    <name evidence="1" type="ORF">CC84DRAFT_1165911</name>
</gene>
<accession>A0A177C845</accession>
<dbReference type="RefSeq" id="XP_018034090.1">
    <property type="nucleotide sequence ID" value="XM_018178827.1"/>
</dbReference>
<evidence type="ECO:0000313" key="2">
    <source>
        <dbReference type="Proteomes" id="UP000077069"/>
    </source>
</evidence>
<dbReference type="AlphaFoldDB" id="A0A177C845"/>
<keyword evidence="2" id="KW-1185">Reference proteome</keyword>
<evidence type="ECO:0000313" key="1">
    <source>
        <dbReference type="EMBL" id="OAG03725.1"/>
    </source>
</evidence>
<dbReference type="GeneID" id="28762313"/>
<protein>
    <submittedName>
        <fullName evidence="1">Uncharacterized protein</fullName>
    </submittedName>
</protein>
<name>A0A177C845_9PLEO</name>
<organism evidence="1 2">
    <name type="scientific">Paraphaeosphaeria sporulosa</name>
    <dbReference type="NCBI Taxonomy" id="1460663"/>
    <lineage>
        <taxon>Eukaryota</taxon>
        <taxon>Fungi</taxon>
        <taxon>Dikarya</taxon>
        <taxon>Ascomycota</taxon>
        <taxon>Pezizomycotina</taxon>
        <taxon>Dothideomycetes</taxon>
        <taxon>Pleosporomycetidae</taxon>
        <taxon>Pleosporales</taxon>
        <taxon>Massarineae</taxon>
        <taxon>Didymosphaeriaceae</taxon>
        <taxon>Paraphaeosphaeria</taxon>
    </lineage>
</organism>
<dbReference type="Proteomes" id="UP000077069">
    <property type="component" value="Unassembled WGS sequence"/>
</dbReference>
<dbReference type="EMBL" id="KV441554">
    <property type="protein sequence ID" value="OAG03725.1"/>
    <property type="molecule type" value="Genomic_DNA"/>
</dbReference>